<comment type="caution">
    <text evidence="6">The sequence shown here is derived from an EMBL/GenBank/DDBJ whole genome shotgun (WGS) entry which is preliminary data.</text>
</comment>
<keyword evidence="4" id="KW-0648">Protein biosynthesis</keyword>
<proteinExistence type="inferred from homology"/>
<dbReference type="PANTHER" id="PTHR10458:SF22">
    <property type="entry name" value="PEPTIDE DEFORMYLASE"/>
    <property type="match status" value="1"/>
</dbReference>
<keyword evidence="5" id="KW-0408">Iron</keyword>
<keyword evidence="3" id="KW-0378">Hydrolase</keyword>
<dbReference type="HAMAP" id="MF_00163">
    <property type="entry name" value="Pep_deformylase"/>
    <property type="match status" value="1"/>
</dbReference>
<dbReference type="NCBIfam" id="TIGR00079">
    <property type="entry name" value="pept_deformyl"/>
    <property type="match status" value="1"/>
</dbReference>
<gene>
    <name evidence="6" type="ORF">A45J_1660</name>
</gene>
<dbReference type="SUPFAM" id="SSF56420">
    <property type="entry name" value="Peptide deformylase"/>
    <property type="match status" value="1"/>
</dbReference>
<dbReference type="GO" id="GO:0046872">
    <property type="term" value="F:metal ion binding"/>
    <property type="evidence" value="ECO:0007669"/>
    <property type="project" value="UniProtKB-KW"/>
</dbReference>
<dbReference type="Gene3D" id="3.90.45.10">
    <property type="entry name" value="Peptide deformylase"/>
    <property type="match status" value="1"/>
</dbReference>
<evidence type="ECO:0000256" key="3">
    <source>
        <dbReference type="ARBA" id="ARBA00022801"/>
    </source>
</evidence>
<dbReference type="FunFam" id="3.90.45.10:FF:000005">
    <property type="entry name" value="Peptide deformylase"/>
    <property type="match status" value="1"/>
</dbReference>
<evidence type="ECO:0000256" key="5">
    <source>
        <dbReference type="ARBA" id="ARBA00023004"/>
    </source>
</evidence>
<name>A0A5J4L3S2_9ZZZZ</name>
<protein>
    <submittedName>
        <fullName evidence="6">Peptide deformylase</fullName>
    </submittedName>
</protein>
<dbReference type="InterPro" id="IPR036821">
    <property type="entry name" value="Peptide_deformylase_sf"/>
</dbReference>
<dbReference type="PANTHER" id="PTHR10458">
    <property type="entry name" value="PEPTIDE DEFORMYLASE"/>
    <property type="match status" value="1"/>
</dbReference>
<comment type="similarity">
    <text evidence="1">Belongs to the polypeptide deformylase family.</text>
</comment>
<evidence type="ECO:0000256" key="4">
    <source>
        <dbReference type="ARBA" id="ARBA00022917"/>
    </source>
</evidence>
<evidence type="ECO:0000256" key="1">
    <source>
        <dbReference type="ARBA" id="ARBA00010759"/>
    </source>
</evidence>
<dbReference type="EMBL" id="BLAB01000001">
    <property type="protein sequence ID" value="GER93902.1"/>
    <property type="molecule type" value="Genomic_DNA"/>
</dbReference>
<dbReference type="GO" id="GO:0006412">
    <property type="term" value="P:translation"/>
    <property type="evidence" value="ECO:0007669"/>
    <property type="project" value="UniProtKB-KW"/>
</dbReference>
<evidence type="ECO:0000313" key="6">
    <source>
        <dbReference type="EMBL" id="GER93902.1"/>
    </source>
</evidence>
<sequence>MAILEIRKYPDEILKKKALPVENIDKDLQRLIDNMVETMYAAPGIGLAAPQVGVSKRLIVIDVSTKNEKHPLIVLINPEIIEADGFIDSEEGCLSVPGYTSTIKRAGRVVVKGLDRNGKPFQIEGTGLLARALQHEIDHLDGILFVDRMSSIKREFFKKRYLKRQEVERIRG</sequence>
<reference evidence="6" key="1">
    <citation type="submission" date="2019-10" db="EMBL/GenBank/DDBJ databases">
        <title>Metagenomic sequencing of thiosulfate-disproportionating enrichment culture.</title>
        <authorList>
            <person name="Umezawa K."/>
            <person name="Kojima H."/>
            <person name="Fukui M."/>
        </authorList>
    </citation>
    <scope>NUCLEOTIDE SEQUENCE</scope>
    <source>
        <strain evidence="6">45J</strain>
    </source>
</reference>
<dbReference type="NCBIfam" id="NF001159">
    <property type="entry name" value="PRK00150.1-3"/>
    <property type="match status" value="1"/>
</dbReference>
<evidence type="ECO:0000256" key="2">
    <source>
        <dbReference type="ARBA" id="ARBA00022723"/>
    </source>
</evidence>
<organism evidence="6">
    <name type="scientific">hot springs metagenome</name>
    <dbReference type="NCBI Taxonomy" id="433727"/>
    <lineage>
        <taxon>unclassified sequences</taxon>
        <taxon>metagenomes</taxon>
        <taxon>ecological metagenomes</taxon>
    </lineage>
</organism>
<dbReference type="AlphaFoldDB" id="A0A5J4L3S2"/>
<accession>A0A5J4L3S2</accession>
<dbReference type="PRINTS" id="PR01576">
    <property type="entry name" value="PDEFORMYLASE"/>
</dbReference>
<dbReference type="GO" id="GO:0042586">
    <property type="term" value="F:peptide deformylase activity"/>
    <property type="evidence" value="ECO:0007669"/>
    <property type="project" value="InterPro"/>
</dbReference>
<dbReference type="Pfam" id="PF01327">
    <property type="entry name" value="Pep_deformylase"/>
    <property type="match status" value="1"/>
</dbReference>
<keyword evidence="2" id="KW-0479">Metal-binding</keyword>
<dbReference type="CDD" id="cd00487">
    <property type="entry name" value="Pep_deformylase"/>
    <property type="match status" value="1"/>
</dbReference>
<dbReference type="InterPro" id="IPR023635">
    <property type="entry name" value="Peptide_deformylase"/>
</dbReference>
<dbReference type="PIRSF" id="PIRSF004749">
    <property type="entry name" value="Pep_def"/>
    <property type="match status" value="1"/>
</dbReference>